<evidence type="ECO:0000256" key="5">
    <source>
        <dbReference type="ARBA" id="ARBA00022777"/>
    </source>
</evidence>
<reference evidence="8" key="1">
    <citation type="submission" date="2025-08" db="UniProtKB">
        <authorList>
            <consortium name="Ensembl"/>
        </authorList>
    </citation>
    <scope>IDENTIFICATION</scope>
</reference>
<comment type="catalytic activity">
    <reaction evidence="7">
        <text>N(6)-D-ribulosyl-L-lysyl-[protein] + ATP = N(6)-(3-O-phospho-D-ribulosyl)-L-lysyl-[protein] + ADP + H(+)</text>
        <dbReference type="Rhea" id="RHEA:48432"/>
        <dbReference type="Rhea" id="RHEA-COMP:12103"/>
        <dbReference type="Rhea" id="RHEA-COMP:12104"/>
        <dbReference type="ChEBI" id="CHEBI:15378"/>
        <dbReference type="ChEBI" id="CHEBI:30616"/>
        <dbReference type="ChEBI" id="CHEBI:90418"/>
        <dbReference type="ChEBI" id="CHEBI:90420"/>
        <dbReference type="ChEBI" id="CHEBI:456216"/>
        <dbReference type="EC" id="2.7.1.172"/>
    </reaction>
    <physiologicalReaction direction="left-to-right" evidence="7">
        <dbReference type="Rhea" id="RHEA:48433"/>
    </physiologicalReaction>
</comment>
<dbReference type="PANTHER" id="PTHR12149">
    <property type="entry name" value="FRUCTOSAMINE 3 KINASE-RELATED PROTEIN"/>
    <property type="match status" value="1"/>
</dbReference>
<dbReference type="GO" id="GO:0016301">
    <property type="term" value="F:kinase activity"/>
    <property type="evidence" value="ECO:0007669"/>
    <property type="project" value="UniProtKB-KW"/>
</dbReference>
<keyword evidence="4" id="KW-0547">Nucleotide-binding</keyword>
<evidence type="ECO:0000256" key="1">
    <source>
        <dbReference type="ARBA" id="ARBA00009460"/>
    </source>
</evidence>
<sequence>MEAKLKKELGTSMLRSAGHSGGGCVSQGQSYDTDSGRVFVKINHKSEARLMFDGEMASVEAILKTETVKVPKPVKVIELDTGGCVLVMEHLDMKSLSKYSKLLGQQLADLHDHNKRQLEKNKKEQQTVGKGAGQSEVAAVEKFGFSVATCCGYLPQPPSTAIQSMSWASQGCSVASTALFTPPTTRRFLKQPALQRETSFTNSSIT</sequence>
<keyword evidence="5" id="KW-0418">Kinase</keyword>
<dbReference type="GO" id="GO:0005737">
    <property type="term" value="C:cytoplasm"/>
    <property type="evidence" value="ECO:0007669"/>
    <property type="project" value="UniProtKB-ARBA"/>
</dbReference>
<dbReference type="Proteomes" id="UP000261620">
    <property type="component" value="Unplaced"/>
</dbReference>
<comment type="similarity">
    <text evidence="1">Belongs to the fructosamine kinase family.</text>
</comment>
<proteinExistence type="inferred from homology"/>
<reference evidence="8" key="2">
    <citation type="submission" date="2025-09" db="UniProtKB">
        <authorList>
            <consortium name="Ensembl"/>
        </authorList>
    </citation>
    <scope>IDENTIFICATION</scope>
</reference>
<evidence type="ECO:0000313" key="8">
    <source>
        <dbReference type="Ensembl" id="ENSMMOP00000014643.1"/>
    </source>
</evidence>
<dbReference type="GO" id="GO:0102193">
    <property type="term" value="F:protein-ribulosamine 3-kinase activity"/>
    <property type="evidence" value="ECO:0007669"/>
    <property type="project" value="UniProtKB-EC"/>
</dbReference>
<protein>
    <recommendedName>
        <fullName evidence="2">protein-ribulosamine 3-kinase</fullName>
        <ecNumber evidence="2">2.7.1.172</ecNumber>
    </recommendedName>
</protein>
<dbReference type="Ensembl" id="ENSMMOT00000014878.1">
    <property type="protein sequence ID" value="ENSMMOP00000014643.1"/>
    <property type="gene ID" value="ENSMMOG00000011092.1"/>
</dbReference>
<dbReference type="Gene3D" id="3.30.200.20">
    <property type="entry name" value="Phosphorylase Kinase, domain 1"/>
    <property type="match status" value="1"/>
</dbReference>
<dbReference type="Pfam" id="PF03881">
    <property type="entry name" value="Fructosamin_kin"/>
    <property type="match status" value="1"/>
</dbReference>
<dbReference type="InterPro" id="IPR016477">
    <property type="entry name" value="Fructo-/Ketosamine-3-kinase"/>
</dbReference>
<dbReference type="InterPro" id="IPR011009">
    <property type="entry name" value="Kinase-like_dom_sf"/>
</dbReference>
<evidence type="ECO:0000256" key="2">
    <source>
        <dbReference type="ARBA" id="ARBA00011961"/>
    </source>
</evidence>
<dbReference type="EC" id="2.7.1.172" evidence="2"/>
<evidence type="ECO:0000256" key="6">
    <source>
        <dbReference type="ARBA" id="ARBA00022840"/>
    </source>
</evidence>
<evidence type="ECO:0000256" key="4">
    <source>
        <dbReference type="ARBA" id="ARBA00022741"/>
    </source>
</evidence>
<evidence type="ECO:0000313" key="9">
    <source>
        <dbReference type="Proteomes" id="UP000261620"/>
    </source>
</evidence>
<dbReference type="SUPFAM" id="SSF56112">
    <property type="entry name" value="Protein kinase-like (PK-like)"/>
    <property type="match status" value="1"/>
</dbReference>
<evidence type="ECO:0000256" key="3">
    <source>
        <dbReference type="ARBA" id="ARBA00022679"/>
    </source>
</evidence>
<evidence type="ECO:0000256" key="7">
    <source>
        <dbReference type="ARBA" id="ARBA00048655"/>
    </source>
</evidence>
<organism evidence="8 9">
    <name type="scientific">Mola mola</name>
    <name type="common">Ocean sunfish</name>
    <name type="synonym">Tetraodon mola</name>
    <dbReference type="NCBI Taxonomy" id="94237"/>
    <lineage>
        <taxon>Eukaryota</taxon>
        <taxon>Metazoa</taxon>
        <taxon>Chordata</taxon>
        <taxon>Craniata</taxon>
        <taxon>Vertebrata</taxon>
        <taxon>Euteleostomi</taxon>
        <taxon>Actinopterygii</taxon>
        <taxon>Neopterygii</taxon>
        <taxon>Teleostei</taxon>
        <taxon>Neoteleostei</taxon>
        <taxon>Acanthomorphata</taxon>
        <taxon>Eupercaria</taxon>
        <taxon>Tetraodontiformes</taxon>
        <taxon>Molidae</taxon>
        <taxon>Mola</taxon>
    </lineage>
</organism>
<keyword evidence="3" id="KW-0808">Transferase</keyword>
<keyword evidence="9" id="KW-1185">Reference proteome</keyword>
<keyword evidence="6" id="KW-0067">ATP-binding</keyword>
<name>A0A3Q3WIM2_MOLML</name>
<dbReference type="GO" id="GO:0005524">
    <property type="term" value="F:ATP binding"/>
    <property type="evidence" value="ECO:0007669"/>
    <property type="project" value="UniProtKB-KW"/>
</dbReference>
<dbReference type="PANTHER" id="PTHR12149:SF8">
    <property type="entry name" value="PROTEIN-RIBULOSAMINE 3-KINASE"/>
    <property type="match status" value="1"/>
</dbReference>
<accession>A0A3Q3WIM2</accession>
<dbReference type="FunFam" id="3.30.200.20:FF:000264">
    <property type="entry name" value="Protein-ribulosamine 3-kinase, chloroplastic"/>
    <property type="match status" value="1"/>
</dbReference>
<dbReference type="AlphaFoldDB" id="A0A3Q3WIM2"/>